<feature type="transmembrane region" description="Helical" evidence="6">
    <location>
        <begin position="521"/>
        <end position="541"/>
    </location>
</feature>
<dbReference type="InterPro" id="IPR000175">
    <property type="entry name" value="Na/ntran_symport"/>
</dbReference>
<keyword evidence="5 6" id="KW-0472">Membrane</keyword>
<sequence>MSANKESWGSRVGLILAMAGNAVGLGNFLRFPVQAVQNGGGAFIIPYLICFLVMGIPLLWIEWSMGRFGGKFGHHSTPFIVDTMGKNRLWKYIGVFGIWTNIAVAAYYCYIESWTLSYVMHSIVGTFKDLDQDGVGAFFNEYVSIGQSTLGIPYEPVVFYVLCLLLNTWILSQGLAGGVERVAKVGMPLLILFGVFLAFKGFTITAGEAGAINDSSVGLNFLWTPNYDQLWSPTVWLAAAGQIFFTLSVGMGTVHCYASYVRSRDDIALNAMSAGWMNEFVEVVLGASILIPISIGYLGIDRVTELVQSGGLGLAFKTLPYLFFQWGDVIGAVAGVMWFGLLFFAGITSSLAMGTPWIGFLQDEFNWKRKSAAWSFGLIVLVLGMPTVLFFKYGVFDEYDYWAGTVSLVVFALVETILFAWVFGMDKGWKEITSGADINVPGFYKYIIKFITPLLLLWVFIGSLVTPKGGDWGKAFAGEWVLDDSSIINKLKNVSLKRQLAEATDPAVIHQLQETLFFVNASRILLVTVFLSIAALVYIAYKKRVREGRIQKI</sequence>
<accession>A0ABW3SKD4</accession>
<feature type="transmembrane region" description="Helical" evidence="6">
    <location>
        <begin position="41"/>
        <end position="61"/>
    </location>
</feature>
<feature type="transmembrane region" description="Helical" evidence="6">
    <location>
        <begin position="373"/>
        <end position="395"/>
    </location>
</feature>
<dbReference type="Pfam" id="PF00209">
    <property type="entry name" value="SNF"/>
    <property type="match status" value="2"/>
</dbReference>
<reference evidence="8" key="1">
    <citation type="journal article" date="2019" name="Int. J. Syst. Evol. Microbiol.">
        <title>The Global Catalogue of Microorganisms (GCM) 10K type strain sequencing project: providing services to taxonomists for standard genome sequencing and annotation.</title>
        <authorList>
            <consortium name="The Broad Institute Genomics Platform"/>
            <consortium name="The Broad Institute Genome Sequencing Center for Infectious Disease"/>
            <person name="Wu L."/>
            <person name="Ma J."/>
        </authorList>
    </citation>
    <scope>NUCLEOTIDE SEQUENCE [LARGE SCALE GENOMIC DNA]</scope>
    <source>
        <strain evidence="8">JCM 31319</strain>
    </source>
</reference>
<feature type="transmembrane region" description="Helical" evidence="6">
    <location>
        <begin position="89"/>
        <end position="108"/>
    </location>
</feature>
<dbReference type="SUPFAM" id="SSF161070">
    <property type="entry name" value="SNF-like"/>
    <property type="match status" value="1"/>
</dbReference>
<comment type="subcellular location">
    <subcellularLocation>
        <location evidence="1">Membrane</location>
        <topology evidence="1">Multi-pass membrane protein</topology>
    </subcellularLocation>
</comment>
<feature type="transmembrane region" description="Helical" evidence="6">
    <location>
        <begin position="329"/>
        <end position="352"/>
    </location>
</feature>
<feature type="transmembrane region" description="Helical" evidence="6">
    <location>
        <begin position="401"/>
        <end position="425"/>
    </location>
</feature>
<evidence type="ECO:0000256" key="6">
    <source>
        <dbReference type="SAM" id="Phobius"/>
    </source>
</evidence>
<feature type="transmembrane region" description="Helical" evidence="6">
    <location>
        <begin position="280"/>
        <end position="300"/>
    </location>
</feature>
<organism evidence="7 8">
    <name type="scientific">Pontibacter rugosus</name>
    <dbReference type="NCBI Taxonomy" id="1745966"/>
    <lineage>
        <taxon>Bacteria</taxon>
        <taxon>Pseudomonadati</taxon>
        <taxon>Bacteroidota</taxon>
        <taxon>Cytophagia</taxon>
        <taxon>Cytophagales</taxon>
        <taxon>Hymenobacteraceae</taxon>
        <taxon>Pontibacter</taxon>
    </lineage>
</organism>
<name>A0ABW3SKD4_9BACT</name>
<keyword evidence="3 6" id="KW-0812">Transmembrane</keyword>
<feature type="transmembrane region" description="Helical" evidence="6">
    <location>
        <begin position="12"/>
        <end position="29"/>
    </location>
</feature>
<feature type="transmembrane region" description="Helical" evidence="6">
    <location>
        <begin position="235"/>
        <end position="260"/>
    </location>
</feature>
<dbReference type="RefSeq" id="WP_377522084.1">
    <property type="nucleotide sequence ID" value="NZ_JBHTLD010000003.1"/>
</dbReference>
<gene>
    <name evidence="7" type="ORF">ACFQ2O_00710</name>
</gene>
<keyword evidence="8" id="KW-1185">Reference proteome</keyword>
<evidence type="ECO:0000256" key="2">
    <source>
        <dbReference type="ARBA" id="ARBA00022448"/>
    </source>
</evidence>
<dbReference type="EMBL" id="JBHTLD010000003">
    <property type="protein sequence ID" value="MFD1184705.1"/>
    <property type="molecule type" value="Genomic_DNA"/>
</dbReference>
<dbReference type="PANTHER" id="PTHR42948">
    <property type="entry name" value="TRANSPORTER"/>
    <property type="match status" value="1"/>
</dbReference>
<protein>
    <submittedName>
        <fullName evidence="7">Sodium-dependent transporter</fullName>
    </submittedName>
</protein>
<evidence type="ECO:0000256" key="4">
    <source>
        <dbReference type="ARBA" id="ARBA00022989"/>
    </source>
</evidence>
<keyword evidence="4 6" id="KW-1133">Transmembrane helix</keyword>
<evidence type="ECO:0000313" key="8">
    <source>
        <dbReference type="Proteomes" id="UP001597094"/>
    </source>
</evidence>
<dbReference type="PROSITE" id="PS50267">
    <property type="entry name" value="NA_NEUROTRAN_SYMP_3"/>
    <property type="match status" value="1"/>
</dbReference>
<keyword evidence="2" id="KW-0813">Transport</keyword>
<dbReference type="NCBIfam" id="NF037979">
    <property type="entry name" value="Na_transp"/>
    <property type="match status" value="1"/>
</dbReference>
<feature type="transmembrane region" description="Helical" evidence="6">
    <location>
        <begin position="157"/>
        <end position="177"/>
    </location>
</feature>
<evidence type="ECO:0000256" key="3">
    <source>
        <dbReference type="ARBA" id="ARBA00022692"/>
    </source>
</evidence>
<dbReference type="Proteomes" id="UP001597094">
    <property type="component" value="Unassembled WGS sequence"/>
</dbReference>
<dbReference type="PANTHER" id="PTHR42948:SF1">
    <property type="entry name" value="TRANSPORTER"/>
    <property type="match status" value="1"/>
</dbReference>
<evidence type="ECO:0000256" key="1">
    <source>
        <dbReference type="ARBA" id="ARBA00004141"/>
    </source>
</evidence>
<dbReference type="InterPro" id="IPR037272">
    <property type="entry name" value="SNS_sf"/>
</dbReference>
<feature type="transmembrane region" description="Helical" evidence="6">
    <location>
        <begin position="446"/>
        <end position="465"/>
    </location>
</feature>
<comment type="caution">
    <text evidence="7">The sequence shown here is derived from an EMBL/GenBank/DDBJ whole genome shotgun (WGS) entry which is preliminary data.</text>
</comment>
<feature type="transmembrane region" description="Helical" evidence="6">
    <location>
        <begin position="189"/>
        <end position="212"/>
    </location>
</feature>
<evidence type="ECO:0000256" key="5">
    <source>
        <dbReference type="ARBA" id="ARBA00023136"/>
    </source>
</evidence>
<proteinExistence type="predicted"/>
<evidence type="ECO:0000313" key="7">
    <source>
        <dbReference type="EMBL" id="MFD1184705.1"/>
    </source>
</evidence>
<dbReference type="PRINTS" id="PR00176">
    <property type="entry name" value="NANEUSMPORT"/>
</dbReference>